<dbReference type="InterPro" id="IPR052847">
    <property type="entry name" value="Ext_Synaptotagmin/KAHRP-like"/>
</dbReference>
<accession>A0A9W7LJ53</accession>
<comment type="caution">
    <text evidence="2">The sequence shown here is derived from an EMBL/GenBank/DDBJ whole genome shotgun (WGS) entry which is preliminary data.</text>
</comment>
<dbReference type="PANTHER" id="PTHR47042">
    <property type="entry name" value="C2 DOMAIN-CONTAINING PROTEIN-LIKE"/>
    <property type="match status" value="1"/>
</dbReference>
<dbReference type="AlphaFoldDB" id="A0A9W7LJ53"/>
<sequence length="137" mass="15270">MVIEVRDKDHLFDDTLGNCSVNITELRGGQRYGMWLPLQNIKMGRLHLAITVIEDNAKFTQGSDDAVDAEALNKEDIQISFAAKDADNGSLSPMSSKKSPTLLDHLEPIDVEGQEETGIWVHHPESEVSQTWEPRKG</sequence>
<dbReference type="InterPro" id="IPR035892">
    <property type="entry name" value="C2_domain_sf"/>
</dbReference>
<dbReference type="PANTHER" id="PTHR47042:SF4">
    <property type="entry name" value="OS02G0313700 PROTEIN"/>
    <property type="match status" value="1"/>
</dbReference>
<dbReference type="SUPFAM" id="SSF49562">
    <property type="entry name" value="C2 domain (Calcium/lipid-binding domain, CaLB)"/>
    <property type="match status" value="1"/>
</dbReference>
<evidence type="ECO:0000256" key="1">
    <source>
        <dbReference type="SAM" id="MobiDB-lite"/>
    </source>
</evidence>
<dbReference type="Proteomes" id="UP001165190">
    <property type="component" value="Unassembled WGS sequence"/>
</dbReference>
<feature type="compositionally biased region" description="Polar residues" evidence="1">
    <location>
        <begin position="89"/>
        <end position="99"/>
    </location>
</feature>
<name>A0A9W7LJ53_HIBTR</name>
<evidence type="ECO:0000313" key="2">
    <source>
        <dbReference type="EMBL" id="GMI66111.1"/>
    </source>
</evidence>
<protein>
    <submittedName>
        <fullName evidence="2">Uncharacterized protein</fullName>
    </submittedName>
</protein>
<organism evidence="2 3">
    <name type="scientific">Hibiscus trionum</name>
    <name type="common">Flower of an hour</name>
    <dbReference type="NCBI Taxonomy" id="183268"/>
    <lineage>
        <taxon>Eukaryota</taxon>
        <taxon>Viridiplantae</taxon>
        <taxon>Streptophyta</taxon>
        <taxon>Embryophyta</taxon>
        <taxon>Tracheophyta</taxon>
        <taxon>Spermatophyta</taxon>
        <taxon>Magnoliopsida</taxon>
        <taxon>eudicotyledons</taxon>
        <taxon>Gunneridae</taxon>
        <taxon>Pentapetalae</taxon>
        <taxon>rosids</taxon>
        <taxon>malvids</taxon>
        <taxon>Malvales</taxon>
        <taxon>Malvaceae</taxon>
        <taxon>Malvoideae</taxon>
        <taxon>Hibiscus</taxon>
    </lineage>
</organism>
<evidence type="ECO:0000313" key="3">
    <source>
        <dbReference type="Proteomes" id="UP001165190"/>
    </source>
</evidence>
<proteinExistence type="predicted"/>
<reference evidence="2" key="1">
    <citation type="submission" date="2023-05" db="EMBL/GenBank/DDBJ databases">
        <title>Genome and transcriptome analyses reveal genes involved in the formation of fine ridges on petal epidermal cells in Hibiscus trionum.</title>
        <authorList>
            <person name="Koshimizu S."/>
            <person name="Masuda S."/>
            <person name="Ishii T."/>
            <person name="Shirasu K."/>
            <person name="Hoshino A."/>
            <person name="Arita M."/>
        </authorList>
    </citation>
    <scope>NUCLEOTIDE SEQUENCE</scope>
    <source>
        <strain evidence="2">Hamamatsu line</strain>
    </source>
</reference>
<keyword evidence="3" id="KW-1185">Reference proteome</keyword>
<dbReference type="OrthoDB" id="270970at2759"/>
<feature type="compositionally biased region" description="Polar residues" evidence="1">
    <location>
        <begin position="127"/>
        <end position="137"/>
    </location>
</feature>
<dbReference type="Gene3D" id="2.60.40.150">
    <property type="entry name" value="C2 domain"/>
    <property type="match status" value="1"/>
</dbReference>
<gene>
    <name evidence="2" type="ORF">HRI_000280400</name>
</gene>
<dbReference type="EMBL" id="BSYR01000004">
    <property type="protein sequence ID" value="GMI66111.1"/>
    <property type="molecule type" value="Genomic_DNA"/>
</dbReference>
<feature type="region of interest" description="Disordered" evidence="1">
    <location>
        <begin position="84"/>
        <end position="137"/>
    </location>
</feature>